<dbReference type="NCBIfam" id="TIGR01474">
    <property type="entry name" value="ubiA_proteo"/>
    <property type="match status" value="1"/>
</dbReference>
<dbReference type="InterPro" id="IPR000537">
    <property type="entry name" value="UbiA_prenyltransferase"/>
</dbReference>
<evidence type="ECO:0000313" key="13">
    <source>
        <dbReference type="EMBL" id="SOD64892.1"/>
    </source>
</evidence>
<keyword evidence="10 11" id="KW-0472">Membrane</keyword>
<dbReference type="InterPro" id="IPR044878">
    <property type="entry name" value="UbiA_sf"/>
</dbReference>
<sequence length="316" mass="36173">MKKIARLWQHAQNAIASKKAYLKQPHVQQMMVQKSRIYLQLMRADKPIGTLLLLYPTLWAVWIASHGKPALSTLIAFTIGVFLMRSAGCVANDWADRDIDDKVERTKTRPAALGLVSKREVVRLTLGLSFLAALCLLPFSWKTWVMAIPALCLALIIYPLAKRWFPIPQLILGVAFSFGIPMAFMAVQNDIPPLAWWLFAANVCWTLAYDTIYAISDKPDDLKLNIKTSAITFGRYDAEAAILSYALFDILMMQVGLMLNAVWCYWAMLAISVYWQWQYYLKIQKRHREVCLEVFLDNKKIGAAWLIAIIMHYSYM</sequence>
<feature type="transmembrane region" description="Helical" evidence="11">
    <location>
        <begin position="194"/>
        <end position="215"/>
    </location>
</feature>
<feature type="transmembrane region" description="Helical" evidence="11">
    <location>
        <begin position="170"/>
        <end position="188"/>
    </location>
</feature>
<evidence type="ECO:0000313" key="14">
    <source>
        <dbReference type="Proteomes" id="UP000219669"/>
    </source>
</evidence>
<evidence type="ECO:0000256" key="11">
    <source>
        <dbReference type="HAMAP-Rule" id="MF_01635"/>
    </source>
</evidence>
<feature type="transmembrane region" description="Helical" evidence="11">
    <location>
        <begin position="121"/>
        <end position="139"/>
    </location>
</feature>
<comment type="similarity">
    <text evidence="3 11">Belongs to the UbiA prenyltransferase family.</text>
</comment>
<dbReference type="EMBL" id="OCNF01000001">
    <property type="protein sequence ID" value="SOD64892.1"/>
    <property type="molecule type" value="Genomic_DNA"/>
</dbReference>
<keyword evidence="9 11" id="KW-1133">Transmembrane helix</keyword>
<dbReference type="PANTHER" id="PTHR11048">
    <property type="entry name" value="PRENYLTRANSFERASES"/>
    <property type="match status" value="1"/>
</dbReference>
<dbReference type="InterPro" id="IPR006370">
    <property type="entry name" value="HB_polyprenyltransferase-like"/>
</dbReference>
<keyword evidence="5 11" id="KW-0997">Cell inner membrane</keyword>
<dbReference type="FunFam" id="1.10.357.140:FF:000008">
    <property type="entry name" value="4-hydroxybenzoate octaprenyltransferase"/>
    <property type="match status" value="1"/>
</dbReference>
<dbReference type="AlphaFoldDB" id="A0A286E1X9"/>
<evidence type="ECO:0000256" key="12">
    <source>
        <dbReference type="NCBIfam" id="TIGR01474"/>
    </source>
</evidence>
<name>A0A286E1X9_9NEIS</name>
<keyword evidence="8 11" id="KW-0812">Transmembrane</keyword>
<comment type="cofactor">
    <cofactor evidence="1 11">
        <name>Mg(2+)</name>
        <dbReference type="ChEBI" id="CHEBI:18420"/>
    </cofactor>
</comment>
<evidence type="ECO:0000256" key="7">
    <source>
        <dbReference type="ARBA" id="ARBA00022688"/>
    </source>
</evidence>
<evidence type="ECO:0000256" key="1">
    <source>
        <dbReference type="ARBA" id="ARBA00001946"/>
    </source>
</evidence>
<evidence type="ECO:0000256" key="2">
    <source>
        <dbReference type="ARBA" id="ARBA00004141"/>
    </source>
</evidence>
<dbReference type="GO" id="GO:0006744">
    <property type="term" value="P:ubiquinone biosynthetic process"/>
    <property type="evidence" value="ECO:0007669"/>
    <property type="project" value="UniProtKB-UniRule"/>
</dbReference>
<dbReference type="HAMAP" id="MF_01635">
    <property type="entry name" value="UbiA"/>
    <property type="match status" value="1"/>
</dbReference>
<comment type="catalytic activity">
    <reaction evidence="11">
        <text>all-trans-octaprenyl diphosphate + 4-hydroxybenzoate = 4-hydroxy-3-(all-trans-octaprenyl)benzoate + diphosphate</text>
        <dbReference type="Rhea" id="RHEA:27782"/>
        <dbReference type="ChEBI" id="CHEBI:1617"/>
        <dbReference type="ChEBI" id="CHEBI:17879"/>
        <dbReference type="ChEBI" id="CHEBI:33019"/>
        <dbReference type="ChEBI" id="CHEBI:57711"/>
        <dbReference type="EC" id="2.5.1.39"/>
    </reaction>
</comment>
<evidence type="ECO:0000256" key="3">
    <source>
        <dbReference type="ARBA" id="ARBA00005985"/>
    </source>
</evidence>
<comment type="pathway">
    <text evidence="11">Cofactor biosynthesis; ubiquinone biosynthesis.</text>
</comment>
<protein>
    <recommendedName>
        <fullName evidence="11 12">4-hydroxybenzoate octaprenyltransferase</fullName>
        <ecNumber evidence="11 12">2.5.1.39</ecNumber>
    </recommendedName>
    <alternativeName>
        <fullName evidence="11">4-HB polyprenyltransferase</fullName>
    </alternativeName>
</protein>
<dbReference type="PANTHER" id="PTHR11048:SF28">
    <property type="entry name" value="4-HYDROXYBENZOATE POLYPRENYLTRANSFERASE, MITOCHONDRIAL"/>
    <property type="match status" value="1"/>
</dbReference>
<evidence type="ECO:0000256" key="8">
    <source>
        <dbReference type="ARBA" id="ARBA00022692"/>
    </source>
</evidence>
<dbReference type="Gene3D" id="1.20.120.1780">
    <property type="entry name" value="UbiA prenyltransferase"/>
    <property type="match status" value="1"/>
</dbReference>
<feature type="transmembrane region" description="Helical" evidence="11">
    <location>
        <begin position="259"/>
        <end position="277"/>
    </location>
</feature>
<evidence type="ECO:0000256" key="6">
    <source>
        <dbReference type="ARBA" id="ARBA00022679"/>
    </source>
</evidence>
<reference evidence="13 14" key="1">
    <citation type="submission" date="2017-09" db="EMBL/GenBank/DDBJ databases">
        <authorList>
            <person name="Ehlers B."/>
            <person name="Leendertz F.H."/>
        </authorList>
    </citation>
    <scope>NUCLEOTIDE SEQUENCE [LARGE SCALE GENOMIC DNA]</scope>
    <source>
        <strain evidence="13 14">DSM 16848</strain>
    </source>
</reference>
<gene>
    <name evidence="11" type="primary">ubiA</name>
    <name evidence="13" type="ORF">SAMN02746062_00087</name>
</gene>
<keyword evidence="6 11" id="KW-0808">Transferase</keyword>
<dbReference type="InterPro" id="IPR039653">
    <property type="entry name" value="Prenyltransferase"/>
</dbReference>
<accession>A0A286E1X9</accession>
<dbReference type="FunFam" id="1.20.120.1780:FF:000001">
    <property type="entry name" value="4-hydroxybenzoate octaprenyltransferase"/>
    <property type="match status" value="1"/>
</dbReference>
<organism evidence="13 14">
    <name type="scientific">Alysiella filiformis DSM 16848</name>
    <dbReference type="NCBI Taxonomy" id="1120981"/>
    <lineage>
        <taxon>Bacteria</taxon>
        <taxon>Pseudomonadati</taxon>
        <taxon>Pseudomonadota</taxon>
        <taxon>Betaproteobacteria</taxon>
        <taxon>Neisseriales</taxon>
        <taxon>Neisseriaceae</taxon>
        <taxon>Alysiella</taxon>
    </lineage>
</organism>
<comment type="function">
    <text evidence="11">Catalyzes the prenylation of para-hydroxybenzoate (PHB) with an all-trans polyprenyl group. Mediates the second step in the final reaction sequence of ubiquinone-8 (UQ-8) biosynthesis, which is the condensation of the polyisoprenoid side chain with PHB, generating the first membrane-bound Q intermediate 3-octaprenyl-4-hydroxybenzoate.</text>
</comment>
<dbReference type="Pfam" id="PF01040">
    <property type="entry name" value="UbiA"/>
    <property type="match status" value="1"/>
</dbReference>
<dbReference type="EC" id="2.5.1.39" evidence="11 12"/>
<dbReference type="CDD" id="cd13959">
    <property type="entry name" value="PT_UbiA_COQ2"/>
    <property type="match status" value="1"/>
</dbReference>
<dbReference type="InterPro" id="IPR030470">
    <property type="entry name" value="UbiA_prenylTrfase_CS"/>
</dbReference>
<dbReference type="GO" id="GO:0005886">
    <property type="term" value="C:plasma membrane"/>
    <property type="evidence" value="ECO:0007669"/>
    <property type="project" value="UniProtKB-SubCell"/>
</dbReference>
<keyword evidence="7 11" id="KW-0831">Ubiquinone biosynthesis</keyword>
<dbReference type="Gene3D" id="1.10.357.140">
    <property type="entry name" value="UbiA prenyltransferase"/>
    <property type="match status" value="1"/>
</dbReference>
<feature type="transmembrane region" description="Helical" evidence="11">
    <location>
        <begin position="48"/>
        <end position="65"/>
    </location>
</feature>
<comment type="subcellular location">
    <subcellularLocation>
        <location evidence="11">Cell inner membrane</location>
        <topology evidence="11">Multi-pass membrane protein</topology>
    </subcellularLocation>
    <subcellularLocation>
        <location evidence="2">Membrane</location>
        <topology evidence="2">Multi-pass membrane protein</topology>
    </subcellularLocation>
</comment>
<feature type="transmembrane region" description="Helical" evidence="11">
    <location>
        <begin position="71"/>
        <end position="95"/>
    </location>
</feature>
<evidence type="ECO:0000256" key="5">
    <source>
        <dbReference type="ARBA" id="ARBA00022519"/>
    </source>
</evidence>
<dbReference type="PROSITE" id="PS00943">
    <property type="entry name" value="UBIA"/>
    <property type="match status" value="1"/>
</dbReference>
<keyword evidence="11" id="KW-0460">Magnesium</keyword>
<evidence type="ECO:0000256" key="10">
    <source>
        <dbReference type="ARBA" id="ARBA00023136"/>
    </source>
</evidence>
<keyword evidence="4 11" id="KW-1003">Cell membrane</keyword>
<keyword evidence="14" id="KW-1185">Reference proteome</keyword>
<evidence type="ECO:0000256" key="4">
    <source>
        <dbReference type="ARBA" id="ARBA00022475"/>
    </source>
</evidence>
<evidence type="ECO:0000256" key="9">
    <source>
        <dbReference type="ARBA" id="ARBA00022989"/>
    </source>
</evidence>
<dbReference type="Proteomes" id="UP000219669">
    <property type="component" value="Unassembled WGS sequence"/>
</dbReference>
<dbReference type="UniPathway" id="UPA00232"/>
<dbReference type="GO" id="GO:0008412">
    <property type="term" value="F:4-hydroxybenzoate polyprenyltransferase activity"/>
    <property type="evidence" value="ECO:0007669"/>
    <property type="project" value="UniProtKB-UniRule"/>
</dbReference>
<proteinExistence type="inferred from homology"/>